<dbReference type="RefSeq" id="XP_028034879.1">
    <property type="nucleotide sequence ID" value="XM_028179078.1"/>
</dbReference>
<accession>A0A6J2K3L0</accession>
<reference evidence="3" key="1">
    <citation type="submission" date="2025-08" db="UniProtKB">
        <authorList>
            <consortium name="RefSeq"/>
        </authorList>
    </citation>
    <scope>IDENTIFICATION</scope>
    <source>
        <tissue evidence="3">Silk gland</tissue>
    </source>
</reference>
<feature type="compositionally biased region" description="Polar residues" evidence="1">
    <location>
        <begin position="194"/>
        <end position="221"/>
    </location>
</feature>
<sequence length="242" mass="26928">MASIEIRKMGWLDRVIEYHKNKFYKDVLQTNPVEIKAQLKPAPPGYKDSSAWDRDSVMRLLLLITESEAAAPVRLALRRVLRPTRRFMMDKHQSYKYFPSLHKQIENDIYYEVETDEDYQGAPDQYNDIPGDDDVIVVSNPVEARLPSAQISVRLLRDILEARAEAGRITPKTTKSTIYWKPMSSSCPGHHSTKPGTSNAQNATTVSESGSASGARETTSAPEAAGAAENSTSKDAPTTKSN</sequence>
<dbReference type="KEGG" id="bman:114246525"/>
<dbReference type="OrthoDB" id="7432123at2759"/>
<feature type="compositionally biased region" description="Polar residues" evidence="1">
    <location>
        <begin position="177"/>
        <end position="187"/>
    </location>
</feature>
<keyword evidence="2" id="KW-1185">Reference proteome</keyword>
<gene>
    <name evidence="3" type="primary">LOC114246525</name>
</gene>
<evidence type="ECO:0000256" key="1">
    <source>
        <dbReference type="SAM" id="MobiDB-lite"/>
    </source>
</evidence>
<proteinExistence type="predicted"/>
<protein>
    <submittedName>
        <fullName evidence="3">Uncharacterized protein LOC114246525</fullName>
    </submittedName>
</protein>
<dbReference type="GeneID" id="114246525"/>
<name>A0A6J2K3L0_BOMMA</name>
<evidence type="ECO:0000313" key="3">
    <source>
        <dbReference type="RefSeq" id="XP_028034879.1"/>
    </source>
</evidence>
<dbReference type="AlphaFoldDB" id="A0A6J2K3L0"/>
<organism evidence="2 3">
    <name type="scientific">Bombyx mandarina</name>
    <name type="common">Wild silk moth</name>
    <name type="synonym">Wild silkworm</name>
    <dbReference type="NCBI Taxonomy" id="7092"/>
    <lineage>
        <taxon>Eukaryota</taxon>
        <taxon>Metazoa</taxon>
        <taxon>Ecdysozoa</taxon>
        <taxon>Arthropoda</taxon>
        <taxon>Hexapoda</taxon>
        <taxon>Insecta</taxon>
        <taxon>Pterygota</taxon>
        <taxon>Neoptera</taxon>
        <taxon>Endopterygota</taxon>
        <taxon>Lepidoptera</taxon>
        <taxon>Glossata</taxon>
        <taxon>Ditrysia</taxon>
        <taxon>Bombycoidea</taxon>
        <taxon>Bombycidae</taxon>
        <taxon>Bombycinae</taxon>
        <taxon>Bombyx</taxon>
    </lineage>
</organism>
<evidence type="ECO:0000313" key="2">
    <source>
        <dbReference type="Proteomes" id="UP000504629"/>
    </source>
</evidence>
<dbReference type="Proteomes" id="UP000504629">
    <property type="component" value="Unplaced"/>
</dbReference>
<feature type="compositionally biased region" description="Polar residues" evidence="1">
    <location>
        <begin position="229"/>
        <end position="242"/>
    </location>
</feature>
<feature type="region of interest" description="Disordered" evidence="1">
    <location>
        <begin position="177"/>
        <end position="242"/>
    </location>
</feature>